<keyword evidence="14" id="KW-1185">Reference proteome</keyword>
<gene>
    <name evidence="9" type="primary">obg</name>
    <name evidence="13" type="ORF">SAMN00017405_0863</name>
</gene>
<dbReference type="Gene3D" id="3.40.50.300">
    <property type="entry name" value="P-loop containing nucleotide triphosphate hydrolases"/>
    <property type="match status" value="1"/>
</dbReference>
<dbReference type="CDD" id="cd01898">
    <property type="entry name" value="Obg"/>
    <property type="match status" value="1"/>
</dbReference>
<sequence>MFYDYAKINLKAGDGGNGVVAFRREKYVPFGGPAGGDGGAGGSIILVADEGLRTLVDFRYKRHYKGERGQHGQGSSKHGRGGQDSFLRVPAGTVVKDAETHEIIADLVKHGQEVVIVKGGKGGRGNARFISSTHRAPTLAENGDLGEERWIELELKLLADVGLVGFPNVGKSTIISRVSAAKPKIADYHFTTITPNLGMVDIDSESSFVMADIPGLIEGAAEGTGLGHRFLRHIERTKVIVHVLDVSGSEDRDPLEDFHTINHELKKYNEYLAQRPMIIAANKTDLLQGKDNLEVLQKELKDYEIFPVCAATGEGLKPLVYRLAQLLVELKDQEPVIPKEEKGLRMVKIDKKPKFYIEKVDNIFVVTGPEIDKHWARTDINNEDAVARFLQIVEAMGVIKALREQGAEDGDEIRIKEMIFDFLD</sequence>
<evidence type="ECO:0000256" key="5">
    <source>
        <dbReference type="ARBA" id="ARBA00022741"/>
    </source>
</evidence>
<dbReference type="Gene3D" id="3.30.300.350">
    <property type="entry name" value="GTP-binding protein OBG, C-terminal domain"/>
    <property type="match status" value="1"/>
</dbReference>
<evidence type="ECO:0000259" key="10">
    <source>
        <dbReference type="PROSITE" id="PS51710"/>
    </source>
</evidence>
<keyword evidence="6 9" id="KW-0378">Hydrolase</keyword>
<comment type="similarity">
    <text evidence="2 9">Belongs to the TRAFAC class OBG-HflX-like GTPase superfamily. OBG GTPase family.</text>
</comment>
<dbReference type="PROSITE" id="PS00905">
    <property type="entry name" value="GTP1_OBG"/>
    <property type="match status" value="1"/>
</dbReference>
<comment type="subunit">
    <text evidence="9">Monomer.</text>
</comment>
<dbReference type="EC" id="3.6.5.-" evidence="9"/>
<dbReference type="GO" id="GO:0042254">
    <property type="term" value="P:ribosome biogenesis"/>
    <property type="evidence" value="ECO:0007669"/>
    <property type="project" value="UniProtKB-UniRule"/>
</dbReference>
<dbReference type="Pfam" id="PF01926">
    <property type="entry name" value="MMR_HSR1"/>
    <property type="match status" value="1"/>
</dbReference>
<feature type="domain" description="Obg" evidence="12">
    <location>
        <begin position="1"/>
        <end position="158"/>
    </location>
</feature>
<keyword evidence="5 9" id="KW-0547">Nucleotide-binding</keyword>
<comment type="subcellular location">
    <subcellularLocation>
        <location evidence="9">Cytoplasm</location>
    </subcellularLocation>
</comment>
<keyword evidence="7 9" id="KW-0460">Magnesium</keyword>
<dbReference type="HAMAP" id="MF_01454">
    <property type="entry name" value="GTPase_Obg"/>
    <property type="match status" value="1"/>
</dbReference>
<accession>A0A1W1UH48</accession>
<dbReference type="SUPFAM" id="SSF82051">
    <property type="entry name" value="Obg GTP-binding protein N-terminal domain"/>
    <property type="match status" value="1"/>
</dbReference>
<evidence type="ECO:0000259" key="12">
    <source>
        <dbReference type="PROSITE" id="PS51883"/>
    </source>
</evidence>
<comment type="cofactor">
    <cofactor evidence="1 9">
        <name>Mg(2+)</name>
        <dbReference type="ChEBI" id="CHEBI:18420"/>
    </cofactor>
</comment>
<feature type="binding site" evidence="9">
    <location>
        <begin position="212"/>
        <end position="215"/>
    </location>
    <ligand>
        <name>GTP</name>
        <dbReference type="ChEBI" id="CHEBI:37565"/>
    </ligand>
</feature>
<dbReference type="GO" id="GO:0000287">
    <property type="term" value="F:magnesium ion binding"/>
    <property type="evidence" value="ECO:0007669"/>
    <property type="project" value="InterPro"/>
</dbReference>
<dbReference type="PANTHER" id="PTHR11702">
    <property type="entry name" value="DEVELOPMENTALLY REGULATED GTP-BINDING PROTEIN-RELATED"/>
    <property type="match status" value="1"/>
</dbReference>
<evidence type="ECO:0000256" key="2">
    <source>
        <dbReference type="ARBA" id="ARBA00007699"/>
    </source>
</evidence>
<dbReference type="InterPro" id="IPR006074">
    <property type="entry name" value="GTP1-OBG_CS"/>
</dbReference>
<dbReference type="PIRSF" id="PIRSF002401">
    <property type="entry name" value="GTP_bd_Obg/CgtA"/>
    <property type="match status" value="1"/>
</dbReference>
<dbReference type="GO" id="GO:0005525">
    <property type="term" value="F:GTP binding"/>
    <property type="evidence" value="ECO:0007669"/>
    <property type="project" value="UniProtKB-UniRule"/>
</dbReference>
<dbReference type="InterPro" id="IPR006169">
    <property type="entry name" value="GTP1_OBG_dom"/>
</dbReference>
<dbReference type="NCBIfam" id="TIGR03595">
    <property type="entry name" value="Obg_CgtA_exten"/>
    <property type="match status" value="1"/>
</dbReference>
<evidence type="ECO:0000256" key="6">
    <source>
        <dbReference type="ARBA" id="ARBA00022801"/>
    </source>
</evidence>
<dbReference type="InterPro" id="IPR015349">
    <property type="entry name" value="OCT_dom"/>
</dbReference>
<dbReference type="NCBIfam" id="TIGR02729">
    <property type="entry name" value="Obg_CgtA"/>
    <property type="match status" value="1"/>
</dbReference>
<dbReference type="InterPro" id="IPR014100">
    <property type="entry name" value="GTP-bd_Obg/CgtA"/>
</dbReference>
<evidence type="ECO:0000256" key="7">
    <source>
        <dbReference type="ARBA" id="ARBA00022842"/>
    </source>
</evidence>
<keyword evidence="4 9" id="KW-0479">Metal-binding</keyword>
<dbReference type="PROSITE" id="PS51881">
    <property type="entry name" value="OCT"/>
    <property type="match status" value="1"/>
</dbReference>
<dbReference type="InterPro" id="IPR036346">
    <property type="entry name" value="GTP-bd_prot_GTP1/OBG_C_sf"/>
</dbReference>
<dbReference type="GO" id="GO:0003924">
    <property type="term" value="F:GTPase activity"/>
    <property type="evidence" value="ECO:0007669"/>
    <property type="project" value="UniProtKB-UniRule"/>
</dbReference>
<feature type="binding site" evidence="9">
    <location>
        <position position="172"/>
    </location>
    <ligand>
        <name>Mg(2+)</name>
        <dbReference type="ChEBI" id="CHEBI:18420"/>
    </ligand>
</feature>
<evidence type="ECO:0000256" key="3">
    <source>
        <dbReference type="ARBA" id="ARBA00022490"/>
    </source>
</evidence>
<dbReference type="Proteomes" id="UP000192731">
    <property type="component" value="Unassembled WGS sequence"/>
</dbReference>
<feature type="binding site" evidence="9">
    <location>
        <begin position="282"/>
        <end position="285"/>
    </location>
    <ligand>
        <name>GTP</name>
        <dbReference type="ChEBI" id="CHEBI:37565"/>
    </ligand>
</feature>
<dbReference type="PRINTS" id="PR00326">
    <property type="entry name" value="GTP1OBG"/>
</dbReference>
<feature type="domain" description="OCT" evidence="11">
    <location>
        <begin position="347"/>
        <end position="424"/>
    </location>
</feature>
<dbReference type="STRING" id="656914.SAMN00017405_0863"/>
<evidence type="ECO:0000259" key="11">
    <source>
        <dbReference type="PROSITE" id="PS51881"/>
    </source>
</evidence>
<keyword evidence="8 9" id="KW-0342">GTP-binding</keyword>
<feature type="domain" description="OBG-type G" evidence="10">
    <location>
        <begin position="159"/>
        <end position="328"/>
    </location>
</feature>
<dbReference type="InterPro" id="IPR036726">
    <property type="entry name" value="GTP1_OBG_dom_sf"/>
</dbReference>
<dbReference type="PROSITE" id="PS51710">
    <property type="entry name" value="G_OBG"/>
    <property type="match status" value="1"/>
</dbReference>
<name>A0A1W1UH48_DESTI</name>
<dbReference type="RefSeq" id="WP_084051963.1">
    <property type="nucleotide sequence ID" value="NZ_FWWT01000005.1"/>
</dbReference>
<evidence type="ECO:0000256" key="9">
    <source>
        <dbReference type="HAMAP-Rule" id="MF_01454"/>
    </source>
</evidence>
<feature type="binding site" evidence="9">
    <location>
        <begin position="190"/>
        <end position="194"/>
    </location>
    <ligand>
        <name>GTP</name>
        <dbReference type="ChEBI" id="CHEBI:37565"/>
    </ligand>
</feature>
<dbReference type="NCBIfam" id="TIGR00231">
    <property type="entry name" value="small_GTP"/>
    <property type="match status" value="1"/>
</dbReference>
<reference evidence="13 14" key="1">
    <citation type="submission" date="2017-04" db="EMBL/GenBank/DDBJ databases">
        <authorList>
            <person name="Afonso C.L."/>
            <person name="Miller P.J."/>
            <person name="Scott M.A."/>
            <person name="Spackman E."/>
            <person name="Goraichik I."/>
            <person name="Dimitrov K.M."/>
            <person name="Suarez D.L."/>
            <person name="Swayne D.E."/>
        </authorList>
    </citation>
    <scope>NUCLEOTIDE SEQUENCE [LARGE SCALE GENOMIC DNA]</scope>
    <source>
        <strain evidence="13 14">DSM 11270</strain>
    </source>
</reference>
<dbReference type="FunFam" id="2.70.210.12:FF:000001">
    <property type="entry name" value="GTPase Obg"/>
    <property type="match status" value="1"/>
</dbReference>
<feature type="binding site" evidence="9">
    <location>
        <begin position="309"/>
        <end position="311"/>
    </location>
    <ligand>
        <name>GTP</name>
        <dbReference type="ChEBI" id="CHEBI:37565"/>
    </ligand>
</feature>
<keyword evidence="3 9" id="KW-0963">Cytoplasm</keyword>
<dbReference type="NCBIfam" id="NF008954">
    <property type="entry name" value="PRK12296.1"/>
    <property type="match status" value="1"/>
</dbReference>
<dbReference type="NCBIfam" id="NF008955">
    <property type="entry name" value="PRK12297.1"/>
    <property type="match status" value="1"/>
</dbReference>
<feature type="binding site" evidence="9">
    <location>
        <begin position="165"/>
        <end position="172"/>
    </location>
    <ligand>
        <name>GTP</name>
        <dbReference type="ChEBI" id="CHEBI:37565"/>
    </ligand>
</feature>
<dbReference type="PROSITE" id="PS51883">
    <property type="entry name" value="OBG"/>
    <property type="match status" value="1"/>
</dbReference>
<evidence type="ECO:0000313" key="13">
    <source>
        <dbReference type="EMBL" id="SMB80352.1"/>
    </source>
</evidence>
<dbReference type="Pfam" id="PF09269">
    <property type="entry name" value="DUF1967"/>
    <property type="match status" value="1"/>
</dbReference>
<proteinExistence type="inferred from homology"/>
<dbReference type="InterPro" id="IPR031167">
    <property type="entry name" value="G_OBG"/>
</dbReference>
<comment type="function">
    <text evidence="9">An essential GTPase which binds GTP, GDP and possibly (p)ppGpp with moderate affinity, with high nucleotide exchange rates and a fairly low GTP hydrolysis rate. Plays a role in control of the cell cycle, stress response, ribosome biogenesis and in those bacteria that undergo differentiation, in morphogenesis control.</text>
</comment>
<dbReference type="SUPFAM" id="SSF52540">
    <property type="entry name" value="P-loop containing nucleoside triphosphate hydrolases"/>
    <property type="match status" value="1"/>
</dbReference>
<dbReference type="InterPro" id="IPR005225">
    <property type="entry name" value="Small_GTP-bd"/>
</dbReference>
<dbReference type="InterPro" id="IPR006073">
    <property type="entry name" value="GTP-bd"/>
</dbReference>
<dbReference type="GO" id="GO:0005737">
    <property type="term" value="C:cytoplasm"/>
    <property type="evidence" value="ECO:0007669"/>
    <property type="project" value="UniProtKB-SubCell"/>
</dbReference>
<evidence type="ECO:0000256" key="8">
    <source>
        <dbReference type="ARBA" id="ARBA00023134"/>
    </source>
</evidence>
<dbReference type="EMBL" id="FWWT01000005">
    <property type="protein sequence ID" value="SMB80352.1"/>
    <property type="molecule type" value="Genomic_DNA"/>
</dbReference>
<dbReference type="InterPro" id="IPR027417">
    <property type="entry name" value="P-loop_NTPase"/>
</dbReference>
<organism evidence="13 14">
    <name type="scientific">Desulfonispora thiosulfatigenes DSM 11270</name>
    <dbReference type="NCBI Taxonomy" id="656914"/>
    <lineage>
        <taxon>Bacteria</taxon>
        <taxon>Bacillati</taxon>
        <taxon>Bacillota</taxon>
        <taxon>Clostridia</taxon>
        <taxon>Eubacteriales</taxon>
        <taxon>Peptococcaceae</taxon>
        <taxon>Desulfonispora</taxon>
    </lineage>
</organism>
<dbReference type="NCBIfam" id="NF008956">
    <property type="entry name" value="PRK12299.1"/>
    <property type="match status" value="1"/>
</dbReference>
<protein>
    <recommendedName>
        <fullName evidence="9">GTPase Obg</fullName>
        <ecNumber evidence="9">3.6.5.-</ecNumber>
    </recommendedName>
    <alternativeName>
        <fullName evidence="9">GTP-binding protein Obg</fullName>
    </alternativeName>
</protein>
<evidence type="ECO:0000256" key="1">
    <source>
        <dbReference type="ARBA" id="ARBA00001946"/>
    </source>
</evidence>
<dbReference type="SUPFAM" id="SSF102741">
    <property type="entry name" value="Obg GTP-binding protein C-terminal domain"/>
    <property type="match status" value="1"/>
</dbReference>
<dbReference type="Pfam" id="PF01018">
    <property type="entry name" value="GTP1_OBG"/>
    <property type="match status" value="1"/>
</dbReference>
<feature type="binding site" evidence="9">
    <location>
        <position position="192"/>
    </location>
    <ligand>
        <name>Mg(2+)</name>
        <dbReference type="ChEBI" id="CHEBI:18420"/>
    </ligand>
</feature>
<dbReference type="AlphaFoldDB" id="A0A1W1UH48"/>
<dbReference type="Gene3D" id="2.70.210.12">
    <property type="entry name" value="GTP1/OBG domain"/>
    <property type="match status" value="1"/>
</dbReference>
<dbReference type="OrthoDB" id="9807318at2"/>
<evidence type="ECO:0000313" key="14">
    <source>
        <dbReference type="Proteomes" id="UP000192731"/>
    </source>
</evidence>
<dbReference type="PANTHER" id="PTHR11702:SF31">
    <property type="entry name" value="MITOCHONDRIAL RIBOSOME-ASSOCIATED GTPASE 2"/>
    <property type="match status" value="1"/>
</dbReference>
<evidence type="ECO:0000256" key="4">
    <source>
        <dbReference type="ARBA" id="ARBA00022723"/>
    </source>
</evidence>
<dbReference type="InterPro" id="IPR045086">
    <property type="entry name" value="OBG_GTPase"/>
</dbReference>